<dbReference type="EMBL" id="NHYD01001183">
    <property type="protein sequence ID" value="PPQ92008.1"/>
    <property type="molecule type" value="Genomic_DNA"/>
</dbReference>
<feature type="compositionally biased region" description="Basic residues" evidence="4">
    <location>
        <begin position="133"/>
        <end position="142"/>
    </location>
</feature>
<accession>A0A409XMM8</accession>
<dbReference type="PANTHER" id="PTHR23001:SF3">
    <property type="entry name" value="EUKARYOTIC TRANSLATION INITIATION FACTOR 2 SUBUNIT 2"/>
    <property type="match status" value="1"/>
</dbReference>
<evidence type="ECO:0000313" key="6">
    <source>
        <dbReference type="EMBL" id="PPQ92008.1"/>
    </source>
</evidence>
<dbReference type="FunCoup" id="A0A409XMM8">
    <property type="interactions" value="515"/>
</dbReference>
<feature type="region of interest" description="Disordered" evidence="4">
    <location>
        <begin position="85"/>
        <end position="210"/>
    </location>
</feature>
<reference evidence="6 7" key="1">
    <citation type="journal article" date="2018" name="Evol. Lett.">
        <title>Horizontal gene cluster transfer increased hallucinogenic mushroom diversity.</title>
        <authorList>
            <person name="Reynolds H.T."/>
            <person name="Vijayakumar V."/>
            <person name="Gluck-Thaler E."/>
            <person name="Korotkin H.B."/>
            <person name="Matheny P.B."/>
            <person name="Slot J.C."/>
        </authorList>
    </citation>
    <scope>NUCLEOTIDE SEQUENCE [LARGE SCALE GENOMIC DNA]</scope>
    <source>
        <strain evidence="6 7">2631</strain>
    </source>
</reference>
<feature type="domain" description="Translation initiation factor IF2/IF5" evidence="5">
    <location>
        <begin position="246"/>
        <end position="355"/>
    </location>
</feature>
<evidence type="ECO:0000256" key="2">
    <source>
        <dbReference type="ARBA" id="ARBA00022540"/>
    </source>
</evidence>
<protein>
    <recommendedName>
        <fullName evidence="5">Translation initiation factor IF2/IF5 domain-containing protein</fullName>
    </recommendedName>
</protein>
<dbReference type="GO" id="GO:0005850">
    <property type="term" value="C:eukaryotic translation initiation factor 2 complex"/>
    <property type="evidence" value="ECO:0007669"/>
    <property type="project" value="TreeGrafter"/>
</dbReference>
<dbReference type="AlphaFoldDB" id="A0A409XMM8"/>
<organism evidence="6 7">
    <name type="scientific">Psilocybe cyanescens</name>
    <dbReference type="NCBI Taxonomy" id="93625"/>
    <lineage>
        <taxon>Eukaryota</taxon>
        <taxon>Fungi</taxon>
        <taxon>Dikarya</taxon>
        <taxon>Basidiomycota</taxon>
        <taxon>Agaricomycotina</taxon>
        <taxon>Agaricomycetes</taxon>
        <taxon>Agaricomycetidae</taxon>
        <taxon>Agaricales</taxon>
        <taxon>Agaricineae</taxon>
        <taxon>Strophariaceae</taxon>
        <taxon>Psilocybe</taxon>
    </lineage>
</organism>
<evidence type="ECO:0000256" key="3">
    <source>
        <dbReference type="ARBA" id="ARBA00022917"/>
    </source>
</evidence>
<dbReference type="GO" id="GO:0003729">
    <property type="term" value="F:mRNA binding"/>
    <property type="evidence" value="ECO:0007669"/>
    <property type="project" value="TreeGrafter"/>
</dbReference>
<evidence type="ECO:0000256" key="1">
    <source>
        <dbReference type="ARBA" id="ARBA00010397"/>
    </source>
</evidence>
<evidence type="ECO:0000256" key="4">
    <source>
        <dbReference type="SAM" id="MobiDB-lite"/>
    </source>
</evidence>
<dbReference type="Proteomes" id="UP000283269">
    <property type="component" value="Unassembled WGS sequence"/>
</dbReference>
<dbReference type="InterPro" id="IPR016189">
    <property type="entry name" value="Transl_init_fac_IF2/IF5_N"/>
</dbReference>
<proteinExistence type="inferred from homology"/>
<feature type="compositionally biased region" description="Acidic residues" evidence="4">
    <location>
        <begin position="168"/>
        <end position="177"/>
    </location>
</feature>
<keyword evidence="7" id="KW-1185">Reference proteome</keyword>
<dbReference type="GO" id="GO:0003743">
    <property type="term" value="F:translation initiation factor activity"/>
    <property type="evidence" value="ECO:0007669"/>
    <property type="project" value="UniProtKB-KW"/>
</dbReference>
<dbReference type="InterPro" id="IPR002735">
    <property type="entry name" value="Transl_init_fac_IF2/IF5_dom"/>
</dbReference>
<keyword evidence="3" id="KW-0648">Protein biosynthesis</keyword>
<dbReference type="STRING" id="93625.A0A409XMM8"/>
<feature type="region of interest" description="Disordered" evidence="4">
    <location>
        <begin position="27"/>
        <end position="51"/>
    </location>
</feature>
<dbReference type="Gene3D" id="3.30.30.170">
    <property type="match status" value="1"/>
</dbReference>
<dbReference type="FunFam" id="3.30.30.170:FF:000001">
    <property type="entry name" value="Eukaryotic translation initiation factor 2 subunit"/>
    <property type="match status" value="1"/>
</dbReference>
<dbReference type="GO" id="GO:0031369">
    <property type="term" value="F:translation initiation factor binding"/>
    <property type="evidence" value="ECO:0007669"/>
    <property type="project" value="TreeGrafter"/>
</dbReference>
<dbReference type="PANTHER" id="PTHR23001">
    <property type="entry name" value="EUKARYOTIC TRANSLATION INITIATION FACTOR"/>
    <property type="match status" value="1"/>
</dbReference>
<dbReference type="Pfam" id="PF01873">
    <property type="entry name" value="eIF-5_eIF-2B"/>
    <property type="match status" value="1"/>
</dbReference>
<dbReference type="SUPFAM" id="SSF75689">
    <property type="entry name" value="Zinc-binding domain of translation initiation factor 2 beta"/>
    <property type="match status" value="1"/>
</dbReference>
<dbReference type="InterPro" id="IPR016190">
    <property type="entry name" value="Transl_init_fac_IF2/IF5_Zn-bd"/>
</dbReference>
<dbReference type="InParanoid" id="A0A409XMM8"/>
<evidence type="ECO:0000259" key="5">
    <source>
        <dbReference type="SMART" id="SM00653"/>
    </source>
</evidence>
<dbReference type="SMART" id="SM00653">
    <property type="entry name" value="eIF2B_5"/>
    <property type="match status" value="1"/>
</dbReference>
<feature type="compositionally biased region" description="Basic and acidic residues" evidence="4">
    <location>
        <begin position="143"/>
        <end position="167"/>
    </location>
</feature>
<evidence type="ECO:0000313" key="7">
    <source>
        <dbReference type="Proteomes" id="UP000283269"/>
    </source>
</evidence>
<feature type="compositionally biased region" description="Low complexity" evidence="4">
    <location>
        <begin position="106"/>
        <end position="120"/>
    </location>
</feature>
<name>A0A409XMM8_PSICY</name>
<comment type="caution">
    <text evidence="6">The sequence shown here is derived from an EMBL/GenBank/DDBJ whole genome shotgun (WGS) entry which is preliminary data.</text>
</comment>
<dbReference type="OrthoDB" id="10255414at2759"/>
<dbReference type="GO" id="GO:0001731">
    <property type="term" value="P:formation of translation preinitiation complex"/>
    <property type="evidence" value="ECO:0007669"/>
    <property type="project" value="TreeGrafter"/>
</dbReference>
<gene>
    <name evidence="6" type="ORF">CVT25_004865</name>
</gene>
<keyword evidence="2" id="KW-0396">Initiation factor</keyword>
<dbReference type="InterPro" id="IPR045196">
    <property type="entry name" value="IF2/IF5"/>
</dbReference>
<comment type="similarity">
    <text evidence="1">Belongs to the eIF-2-beta/eIF-5 family.</text>
</comment>
<dbReference type="SUPFAM" id="SSF100966">
    <property type="entry name" value="Translation initiation factor 2 beta, aIF2beta, N-terminal domain"/>
    <property type="match status" value="1"/>
</dbReference>
<sequence length="378" mass="41613">MATEEPLFDPSLKKRKKKAVVFIEDPLGADADPTKPAPETIDSTTINGEAVDLGPTTAHELMAEAKSDKKDKEEEDYKAMFGDMKKKKKKKEIPMDFGDDSGTSTPAVAAGDAAPAVEGATITADDLDFSDMKKKKKSSKKKANFDLDAFEKEINDSKSTKPAKADGAEDDDEDGPEPDGSHLDNIDEEELGDDPFARPGDAPVGLDAGTEPWLTSDRDYTYQELLTRFYASLHAANPSLLSNASKKRYTIAPPQLFREGNKKSIFANVTDICKKMHRQPEHVIQYLFAEMGTTGSVDGAGRLVIKGRFQQKQIENVLRRYMVEYVTCKTCKSPDTLLTKENRIFFMACESCGSRRSVNAIKSGFQAQVGKRSKNKTG</sequence>